<feature type="domain" description="Polymerase nucleotidyl transferase" evidence="10">
    <location>
        <begin position="18"/>
        <end position="90"/>
    </location>
</feature>
<keyword evidence="3" id="KW-0808">Transferase</keyword>
<dbReference type="InterPro" id="IPR052038">
    <property type="entry name" value="Type-VII_TA_antitoxin"/>
</dbReference>
<proteinExistence type="inferred from homology"/>
<evidence type="ECO:0000256" key="8">
    <source>
        <dbReference type="ARBA" id="ARBA00022842"/>
    </source>
</evidence>
<evidence type="ECO:0000256" key="3">
    <source>
        <dbReference type="ARBA" id="ARBA00022679"/>
    </source>
</evidence>
<keyword evidence="2" id="KW-1277">Toxin-antitoxin system</keyword>
<evidence type="ECO:0000256" key="9">
    <source>
        <dbReference type="ARBA" id="ARBA00038276"/>
    </source>
</evidence>
<dbReference type="EMBL" id="JAKWBL010000004">
    <property type="protein sequence ID" value="MCH5600668.1"/>
    <property type="molecule type" value="Genomic_DNA"/>
</dbReference>
<protein>
    <submittedName>
        <fullName evidence="11">Nucleotidyltransferase family protein</fullName>
    </submittedName>
</protein>
<evidence type="ECO:0000259" key="10">
    <source>
        <dbReference type="Pfam" id="PF01909"/>
    </source>
</evidence>
<dbReference type="RefSeq" id="WP_240833010.1">
    <property type="nucleotide sequence ID" value="NZ_JAKWBL010000004.1"/>
</dbReference>
<evidence type="ECO:0000256" key="4">
    <source>
        <dbReference type="ARBA" id="ARBA00022695"/>
    </source>
</evidence>
<keyword evidence="4" id="KW-0548">Nucleotidyltransferase</keyword>
<keyword evidence="5" id="KW-0479">Metal-binding</keyword>
<gene>
    <name evidence="11" type="ORF">MKP09_23510</name>
</gene>
<comment type="caution">
    <text evidence="11">The sequence shown here is derived from an EMBL/GenBank/DDBJ whole genome shotgun (WGS) entry which is preliminary data.</text>
</comment>
<name>A0ABS9SQJ8_9BACT</name>
<organism evidence="11 12">
    <name type="scientific">Niabella ginsengisoli</name>
    <dbReference type="NCBI Taxonomy" id="522298"/>
    <lineage>
        <taxon>Bacteria</taxon>
        <taxon>Pseudomonadati</taxon>
        <taxon>Bacteroidota</taxon>
        <taxon>Chitinophagia</taxon>
        <taxon>Chitinophagales</taxon>
        <taxon>Chitinophagaceae</taxon>
        <taxon>Niabella</taxon>
    </lineage>
</organism>
<dbReference type="SUPFAM" id="SSF81301">
    <property type="entry name" value="Nucleotidyltransferase"/>
    <property type="match status" value="1"/>
</dbReference>
<keyword evidence="12" id="KW-1185">Reference proteome</keyword>
<keyword evidence="7" id="KW-0067">ATP-binding</keyword>
<dbReference type="InterPro" id="IPR002934">
    <property type="entry name" value="Polymerase_NTP_transf_dom"/>
</dbReference>
<evidence type="ECO:0000256" key="1">
    <source>
        <dbReference type="ARBA" id="ARBA00001946"/>
    </source>
</evidence>
<keyword evidence="6" id="KW-0547">Nucleotide-binding</keyword>
<evidence type="ECO:0000313" key="12">
    <source>
        <dbReference type="Proteomes" id="UP001202248"/>
    </source>
</evidence>
<dbReference type="PANTHER" id="PTHR33571">
    <property type="entry name" value="SSL8005 PROTEIN"/>
    <property type="match status" value="1"/>
</dbReference>
<evidence type="ECO:0000313" key="11">
    <source>
        <dbReference type="EMBL" id="MCH5600668.1"/>
    </source>
</evidence>
<evidence type="ECO:0000256" key="5">
    <source>
        <dbReference type="ARBA" id="ARBA00022723"/>
    </source>
</evidence>
<dbReference type="Gene3D" id="3.30.460.10">
    <property type="entry name" value="Beta Polymerase, domain 2"/>
    <property type="match status" value="1"/>
</dbReference>
<dbReference type="CDD" id="cd05403">
    <property type="entry name" value="NT_KNTase_like"/>
    <property type="match status" value="1"/>
</dbReference>
<evidence type="ECO:0000256" key="7">
    <source>
        <dbReference type="ARBA" id="ARBA00022840"/>
    </source>
</evidence>
<comment type="cofactor">
    <cofactor evidence="1">
        <name>Mg(2+)</name>
        <dbReference type="ChEBI" id="CHEBI:18420"/>
    </cofactor>
</comment>
<dbReference type="InterPro" id="IPR043519">
    <property type="entry name" value="NT_sf"/>
</dbReference>
<dbReference type="Pfam" id="PF01909">
    <property type="entry name" value="NTP_transf_2"/>
    <property type="match status" value="1"/>
</dbReference>
<dbReference type="Proteomes" id="UP001202248">
    <property type="component" value="Unassembled WGS sequence"/>
</dbReference>
<reference evidence="11 12" key="1">
    <citation type="submission" date="2022-02" db="EMBL/GenBank/DDBJ databases">
        <authorList>
            <person name="Min J."/>
        </authorList>
    </citation>
    <scope>NUCLEOTIDE SEQUENCE [LARGE SCALE GENOMIC DNA]</scope>
    <source>
        <strain evidence="11 12">GR10-1</strain>
    </source>
</reference>
<keyword evidence="8" id="KW-0460">Magnesium</keyword>
<evidence type="ECO:0000256" key="2">
    <source>
        <dbReference type="ARBA" id="ARBA00022649"/>
    </source>
</evidence>
<comment type="similarity">
    <text evidence="9">Belongs to the MntA antitoxin family.</text>
</comment>
<evidence type="ECO:0000256" key="6">
    <source>
        <dbReference type="ARBA" id="ARBA00022741"/>
    </source>
</evidence>
<accession>A0ABS9SQJ8</accession>
<sequence>MQRQQIITALSSYKHNATQYPIARLGVFGSYARNENKADSDIDILVELNGDIGWECFDLASDLKNIFSGYKVDVVSRNAIPDLYWNEIKNEVMYA</sequence>
<dbReference type="PANTHER" id="PTHR33571:SF14">
    <property type="entry name" value="PROTEIN ADENYLYLTRANSFERASE MJ0435-RELATED"/>
    <property type="match status" value="1"/>
</dbReference>